<accession>A0A0C3EJC2</accession>
<dbReference type="InParanoid" id="A0A0C3EJC2"/>
<dbReference type="STRING" id="1036808.A0A0C3EJC2"/>
<keyword evidence="2" id="KW-1185">Reference proteome</keyword>
<dbReference type="Pfam" id="PF18758">
    <property type="entry name" value="KDZ"/>
    <property type="match status" value="1"/>
</dbReference>
<dbReference type="PANTHER" id="PTHR33096">
    <property type="entry name" value="CXC2 DOMAIN-CONTAINING PROTEIN"/>
    <property type="match status" value="1"/>
</dbReference>
<dbReference type="Proteomes" id="UP000053989">
    <property type="component" value="Unassembled WGS sequence"/>
</dbReference>
<evidence type="ECO:0000313" key="1">
    <source>
        <dbReference type="EMBL" id="KIM68026.1"/>
    </source>
</evidence>
<protein>
    <submittedName>
        <fullName evidence="1">Uncharacterized protein</fullName>
    </submittedName>
</protein>
<dbReference type="HOGENOM" id="CLU_004552_1_0_1"/>
<proteinExistence type="predicted"/>
<gene>
    <name evidence="1" type="ORF">SCLCIDRAFT_106410</name>
</gene>
<dbReference type="PANTHER" id="PTHR33096:SF1">
    <property type="entry name" value="CXC1-LIKE CYSTEINE CLUSTER ASSOCIATED WITH KDZ TRANSPOSASES DOMAIN-CONTAINING PROTEIN"/>
    <property type="match status" value="1"/>
</dbReference>
<dbReference type="OrthoDB" id="3253684at2759"/>
<reference evidence="1 2" key="1">
    <citation type="submission" date="2014-04" db="EMBL/GenBank/DDBJ databases">
        <authorList>
            <consortium name="DOE Joint Genome Institute"/>
            <person name="Kuo A."/>
            <person name="Kohler A."/>
            <person name="Nagy L.G."/>
            <person name="Floudas D."/>
            <person name="Copeland A."/>
            <person name="Barry K.W."/>
            <person name="Cichocki N."/>
            <person name="Veneault-Fourrey C."/>
            <person name="LaButti K."/>
            <person name="Lindquist E.A."/>
            <person name="Lipzen A."/>
            <person name="Lundell T."/>
            <person name="Morin E."/>
            <person name="Murat C."/>
            <person name="Sun H."/>
            <person name="Tunlid A."/>
            <person name="Henrissat B."/>
            <person name="Grigoriev I.V."/>
            <person name="Hibbett D.S."/>
            <person name="Martin F."/>
            <person name="Nordberg H.P."/>
            <person name="Cantor M.N."/>
            <person name="Hua S.X."/>
        </authorList>
    </citation>
    <scope>NUCLEOTIDE SEQUENCE [LARGE SCALE GENOMIC DNA]</scope>
    <source>
        <strain evidence="1 2">Foug A</strain>
    </source>
</reference>
<evidence type="ECO:0000313" key="2">
    <source>
        <dbReference type="Proteomes" id="UP000053989"/>
    </source>
</evidence>
<sequence>CFAGISFGRALSDGGDIHVAMDGNFHHHHCRSAGASPPFYDPTYFLPKHQVDAIGTHIEKQRKTPPKACKTLVPNEAIDSCESSYEAADGKKQKASMDSVNDMGVMALICHHDILLFFANIDSPGEQQKYTVVLLTHLFALLPPQATVVGLYDVGCVLDRSISLVSILEVF</sequence>
<organism evidence="1 2">
    <name type="scientific">Scleroderma citrinum Foug A</name>
    <dbReference type="NCBI Taxonomy" id="1036808"/>
    <lineage>
        <taxon>Eukaryota</taxon>
        <taxon>Fungi</taxon>
        <taxon>Dikarya</taxon>
        <taxon>Basidiomycota</taxon>
        <taxon>Agaricomycotina</taxon>
        <taxon>Agaricomycetes</taxon>
        <taxon>Agaricomycetidae</taxon>
        <taxon>Boletales</taxon>
        <taxon>Sclerodermatineae</taxon>
        <taxon>Sclerodermataceae</taxon>
        <taxon>Scleroderma</taxon>
    </lineage>
</organism>
<feature type="non-terminal residue" evidence="1">
    <location>
        <position position="1"/>
    </location>
</feature>
<dbReference type="AlphaFoldDB" id="A0A0C3EJC2"/>
<name>A0A0C3EJC2_9AGAM</name>
<dbReference type="InterPro" id="IPR040521">
    <property type="entry name" value="KDZ"/>
</dbReference>
<dbReference type="EMBL" id="KN822010">
    <property type="protein sequence ID" value="KIM68026.1"/>
    <property type="molecule type" value="Genomic_DNA"/>
</dbReference>
<reference evidence="2" key="2">
    <citation type="submission" date="2015-01" db="EMBL/GenBank/DDBJ databases">
        <title>Evolutionary Origins and Diversification of the Mycorrhizal Mutualists.</title>
        <authorList>
            <consortium name="DOE Joint Genome Institute"/>
            <consortium name="Mycorrhizal Genomics Consortium"/>
            <person name="Kohler A."/>
            <person name="Kuo A."/>
            <person name="Nagy L.G."/>
            <person name="Floudas D."/>
            <person name="Copeland A."/>
            <person name="Barry K.W."/>
            <person name="Cichocki N."/>
            <person name="Veneault-Fourrey C."/>
            <person name="LaButti K."/>
            <person name="Lindquist E.A."/>
            <person name="Lipzen A."/>
            <person name="Lundell T."/>
            <person name="Morin E."/>
            <person name="Murat C."/>
            <person name="Riley R."/>
            <person name="Ohm R."/>
            <person name="Sun H."/>
            <person name="Tunlid A."/>
            <person name="Henrissat B."/>
            <person name="Grigoriev I.V."/>
            <person name="Hibbett D.S."/>
            <person name="Martin F."/>
        </authorList>
    </citation>
    <scope>NUCLEOTIDE SEQUENCE [LARGE SCALE GENOMIC DNA]</scope>
    <source>
        <strain evidence="2">Foug A</strain>
    </source>
</reference>